<evidence type="ECO:0008006" key="3">
    <source>
        <dbReference type="Google" id="ProtNLM"/>
    </source>
</evidence>
<keyword evidence="2" id="KW-1185">Reference proteome</keyword>
<organism evidence="1 2">
    <name type="scientific">Aeromicrobium halocynthiae</name>
    <dbReference type="NCBI Taxonomy" id="560557"/>
    <lineage>
        <taxon>Bacteria</taxon>
        <taxon>Bacillati</taxon>
        <taxon>Actinomycetota</taxon>
        <taxon>Actinomycetes</taxon>
        <taxon>Propionibacteriales</taxon>
        <taxon>Nocardioidaceae</taxon>
        <taxon>Aeromicrobium</taxon>
    </lineage>
</organism>
<name>A0ABP5HK04_9ACTN</name>
<dbReference type="Gene3D" id="3.30.530.20">
    <property type="match status" value="1"/>
</dbReference>
<dbReference type="Proteomes" id="UP001501480">
    <property type="component" value="Unassembled WGS sequence"/>
</dbReference>
<reference evidence="2" key="1">
    <citation type="journal article" date="2019" name="Int. J. Syst. Evol. Microbiol.">
        <title>The Global Catalogue of Microorganisms (GCM) 10K type strain sequencing project: providing services to taxonomists for standard genome sequencing and annotation.</title>
        <authorList>
            <consortium name="The Broad Institute Genomics Platform"/>
            <consortium name="The Broad Institute Genome Sequencing Center for Infectious Disease"/>
            <person name="Wu L."/>
            <person name="Ma J."/>
        </authorList>
    </citation>
    <scope>NUCLEOTIDE SEQUENCE [LARGE SCALE GENOMIC DNA]</scope>
    <source>
        <strain evidence="2">JCM 15749</strain>
    </source>
</reference>
<comment type="caution">
    <text evidence="1">The sequence shown here is derived from an EMBL/GenBank/DDBJ whole genome shotgun (WGS) entry which is preliminary data.</text>
</comment>
<proteinExistence type="predicted"/>
<dbReference type="EMBL" id="BAAAPY010000004">
    <property type="protein sequence ID" value="GAA2076642.1"/>
    <property type="molecule type" value="Genomic_DNA"/>
</dbReference>
<evidence type="ECO:0000313" key="1">
    <source>
        <dbReference type="EMBL" id="GAA2076642.1"/>
    </source>
</evidence>
<accession>A0ABP5HK04</accession>
<evidence type="ECO:0000313" key="2">
    <source>
        <dbReference type="Proteomes" id="UP001501480"/>
    </source>
</evidence>
<gene>
    <name evidence="1" type="ORF">GCM10009821_14960</name>
</gene>
<dbReference type="RefSeq" id="WP_344326513.1">
    <property type="nucleotide sequence ID" value="NZ_BAAAPY010000004.1"/>
</dbReference>
<protein>
    <recommendedName>
        <fullName evidence="3">SRPBCC family protein</fullName>
    </recommendedName>
</protein>
<sequence>MPEVVVVQESVVAAPVQQVWARVVSPDGINHELGPWLQMSMPSGAATLTVDTVTIGAPLGRSWIRLFGLVPVDYDDLVIVEREPGRFFREESTMLSAQRWRHERRLDVVPTGHTVVRDRLTFVPRVPGRLAASAHRRVVAALFAHRHRRLAAWFPG</sequence>
<dbReference type="SUPFAM" id="SSF55961">
    <property type="entry name" value="Bet v1-like"/>
    <property type="match status" value="1"/>
</dbReference>
<dbReference type="InterPro" id="IPR023393">
    <property type="entry name" value="START-like_dom_sf"/>
</dbReference>